<dbReference type="EMBL" id="QUNF01000002">
    <property type="protein sequence ID" value="REG92684.1"/>
    <property type="molecule type" value="Genomic_DNA"/>
</dbReference>
<evidence type="ECO:0000313" key="2">
    <source>
        <dbReference type="Proteomes" id="UP000256405"/>
    </source>
</evidence>
<gene>
    <name evidence="1" type="ORF">C8N25_10284</name>
</gene>
<comment type="caution">
    <text evidence="1">The sequence shown here is derived from an EMBL/GenBank/DDBJ whole genome shotgun (WGS) entry which is preliminary data.</text>
</comment>
<dbReference type="Gene3D" id="3.30.70.1290">
    <property type="entry name" value="Transposase IS200-like"/>
    <property type="match status" value="1"/>
</dbReference>
<evidence type="ECO:0000313" key="1">
    <source>
        <dbReference type="EMBL" id="REG92684.1"/>
    </source>
</evidence>
<dbReference type="GO" id="GO:0006313">
    <property type="term" value="P:DNA transposition"/>
    <property type="evidence" value="ECO:0007669"/>
    <property type="project" value="InterPro"/>
</dbReference>
<dbReference type="GO" id="GO:0004803">
    <property type="term" value="F:transposase activity"/>
    <property type="evidence" value="ECO:0007669"/>
    <property type="project" value="InterPro"/>
</dbReference>
<protein>
    <submittedName>
        <fullName evidence="1">Uncharacterized protein</fullName>
    </submittedName>
</protein>
<dbReference type="AlphaFoldDB" id="A0A3E0E332"/>
<sequence length="68" mass="7483">MFEKAALEASNVKTGKFCQAGNHPIELWSPSLISQKVEYIHMNPVAAGLVLEAHFWKFSSANDYSGGK</sequence>
<proteinExistence type="predicted"/>
<name>A0A3E0E332_9BACT</name>
<organism evidence="1 2">
    <name type="scientific">Algoriphagus antarcticus</name>
    <dbReference type="NCBI Taxonomy" id="238540"/>
    <lineage>
        <taxon>Bacteria</taxon>
        <taxon>Pseudomonadati</taxon>
        <taxon>Bacteroidota</taxon>
        <taxon>Cytophagia</taxon>
        <taxon>Cytophagales</taxon>
        <taxon>Cyclobacteriaceae</taxon>
        <taxon>Algoriphagus</taxon>
    </lineage>
</organism>
<keyword evidence="2" id="KW-1185">Reference proteome</keyword>
<dbReference type="Proteomes" id="UP000256405">
    <property type="component" value="Unassembled WGS sequence"/>
</dbReference>
<dbReference type="GO" id="GO:0003677">
    <property type="term" value="F:DNA binding"/>
    <property type="evidence" value="ECO:0007669"/>
    <property type="project" value="InterPro"/>
</dbReference>
<reference evidence="1 2" key="1">
    <citation type="submission" date="2018-08" db="EMBL/GenBank/DDBJ databases">
        <title>Genomic Encyclopedia of Archaeal and Bacterial Type Strains, Phase II (KMG-II): from individual species to whole genera.</title>
        <authorList>
            <person name="Goeker M."/>
        </authorList>
    </citation>
    <scope>NUCLEOTIDE SEQUENCE [LARGE SCALE GENOMIC DNA]</scope>
    <source>
        <strain evidence="1 2">DSM 15986</strain>
    </source>
</reference>
<dbReference type="InterPro" id="IPR036515">
    <property type="entry name" value="Transposase_17_sf"/>
</dbReference>
<accession>A0A3E0E332</accession>